<keyword evidence="1" id="KW-0378">Hydrolase</keyword>
<evidence type="ECO:0000313" key="3">
    <source>
        <dbReference type="EMBL" id="KAK3243801.1"/>
    </source>
</evidence>
<proteinExistence type="predicted"/>
<reference evidence="3 4" key="1">
    <citation type="journal article" date="2015" name="Genome Biol. Evol.">
        <title>Comparative Genomics of a Bacterivorous Green Alga Reveals Evolutionary Causalities and Consequences of Phago-Mixotrophic Mode of Nutrition.</title>
        <authorList>
            <person name="Burns J.A."/>
            <person name="Paasch A."/>
            <person name="Narechania A."/>
            <person name="Kim E."/>
        </authorList>
    </citation>
    <scope>NUCLEOTIDE SEQUENCE [LARGE SCALE GENOMIC DNA]</scope>
    <source>
        <strain evidence="3 4">PLY_AMNH</strain>
    </source>
</reference>
<keyword evidence="4" id="KW-1185">Reference proteome</keyword>
<dbReference type="Proteomes" id="UP001190700">
    <property type="component" value="Unassembled WGS sequence"/>
</dbReference>
<evidence type="ECO:0000313" key="4">
    <source>
        <dbReference type="Proteomes" id="UP001190700"/>
    </source>
</evidence>
<evidence type="ECO:0000256" key="2">
    <source>
        <dbReference type="SAM" id="MobiDB-lite"/>
    </source>
</evidence>
<feature type="region of interest" description="Disordered" evidence="2">
    <location>
        <begin position="480"/>
        <end position="565"/>
    </location>
</feature>
<feature type="compositionally biased region" description="Gly residues" evidence="2">
    <location>
        <begin position="546"/>
        <end position="563"/>
    </location>
</feature>
<dbReference type="SUPFAM" id="SSF82171">
    <property type="entry name" value="DPP6 N-terminal domain-like"/>
    <property type="match status" value="1"/>
</dbReference>
<evidence type="ECO:0000256" key="1">
    <source>
        <dbReference type="ARBA" id="ARBA00022801"/>
    </source>
</evidence>
<dbReference type="EMBL" id="LGRX02032642">
    <property type="protein sequence ID" value="KAK3243801.1"/>
    <property type="molecule type" value="Genomic_DNA"/>
</dbReference>
<comment type="caution">
    <text evidence="3">The sequence shown here is derived from an EMBL/GenBank/DDBJ whole genome shotgun (WGS) entry which is preliminary data.</text>
</comment>
<name>A0AAE0EWY2_9CHLO</name>
<dbReference type="PANTHER" id="PTHR42776">
    <property type="entry name" value="SERINE PEPTIDASE S9 FAMILY MEMBER"/>
    <property type="match status" value="1"/>
</dbReference>
<accession>A0AAE0EWY2</accession>
<feature type="compositionally biased region" description="Low complexity" evidence="2">
    <location>
        <begin position="515"/>
        <end position="524"/>
    </location>
</feature>
<dbReference type="Gene3D" id="2.120.10.30">
    <property type="entry name" value="TolB, C-terminal domain"/>
    <property type="match status" value="1"/>
</dbReference>
<dbReference type="AlphaFoldDB" id="A0AAE0EWY2"/>
<gene>
    <name evidence="3" type="ORF">CYMTET_46564</name>
</gene>
<dbReference type="GO" id="GO:0004252">
    <property type="term" value="F:serine-type endopeptidase activity"/>
    <property type="evidence" value="ECO:0007669"/>
    <property type="project" value="TreeGrafter"/>
</dbReference>
<dbReference type="InterPro" id="IPR011042">
    <property type="entry name" value="6-blade_b-propeller_TolB-like"/>
</dbReference>
<dbReference type="PANTHER" id="PTHR42776:SF28">
    <property type="entry name" value="GLUTAMYL ENDOPEPTIDASE, CHLOROPLASTIC-RELATED"/>
    <property type="match status" value="1"/>
</dbReference>
<sequence length="648" mass="71117">MLRTLRGLSPSCHALPLSRRRTPPCPSHSVQLHALDAHPLRYFPRVRRIFKRSRAAAGFTTIRSPISSSTGTSNTDDAYLKPPDEILRIVDAPPTPSLSIGPFRDKVLILHRPSSNPPVAELARPEHRLAGLRIDPEQNSRSRMGHYIGLGLGQMPANSPPKDEKPFTGIPEGALLNFVNWAPDGRHIAFTVRSSGDDGQPPRGPLALWVANLETLEARPALPGYQLNTVFEEYSWVDGSTLVAAVIPLDRSPAPVRPATPPGPRIQSNVEGDKAQARTYQDLLKDSHDVALFEHYGTSQLVHIDIESGKVEELCGGKPRMYTSISSSPNGRFALVSYFQQPFSYTVPCGRFPRVSELWDLERNQFVREMVNLPLAENIPIVHNSCRAGRRALGWRADRDATLYWTEAQIHASSAPGHCEPPKYARFWPLGGPQTGRRPKLKLLRGRGDPRVEASPRDIIFTLEEDAFADGEPVEVPTTHLHHFDGLGQSVGPYRRRGGPRRVSGAAGVGGRRGGQAAERAGSGWTEGAGRRAEGVGGRGRRREGVGGQAAEGEGGMRGGGGRGKGRLASTEFRSGGVQWGDGELALLYESWYKTRRSLVHRFSPDHPERPRRVVFDRDYERAGPESKVVDEALRPWSGHAVGAADMM</sequence>
<organism evidence="3 4">
    <name type="scientific">Cymbomonas tetramitiformis</name>
    <dbReference type="NCBI Taxonomy" id="36881"/>
    <lineage>
        <taxon>Eukaryota</taxon>
        <taxon>Viridiplantae</taxon>
        <taxon>Chlorophyta</taxon>
        <taxon>Pyramimonadophyceae</taxon>
        <taxon>Pyramimonadales</taxon>
        <taxon>Pyramimonadaceae</taxon>
        <taxon>Cymbomonas</taxon>
    </lineage>
</organism>
<protein>
    <submittedName>
        <fullName evidence="3">Uncharacterized protein</fullName>
    </submittedName>
</protein>